<evidence type="ECO:0000256" key="5">
    <source>
        <dbReference type="SAM" id="MobiDB-lite"/>
    </source>
</evidence>
<dbReference type="Pfam" id="PF00505">
    <property type="entry name" value="HMG_box"/>
    <property type="match status" value="1"/>
</dbReference>
<gene>
    <name evidence="7" type="ORF">g.14683</name>
</gene>
<dbReference type="SMART" id="SM00398">
    <property type="entry name" value="HMG"/>
    <property type="match status" value="1"/>
</dbReference>
<dbReference type="InterPro" id="IPR036910">
    <property type="entry name" value="HMG_box_dom_sf"/>
</dbReference>
<proteinExistence type="predicted"/>
<dbReference type="Gene3D" id="1.10.30.10">
    <property type="entry name" value="High mobility group box domain"/>
    <property type="match status" value="1"/>
</dbReference>
<feature type="domain" description="HMG box" evidence="6">
    <location>
        <begin position="192"/>
        <end position="262"/>
    </location>
</feature>
<dbReference type="PROSITE" id="PS50118">
    <property type="entry name" value="HMG_BOX_2"/>
    <property type="match status" value="1"/>
</dbReference>
<evidence type="ECO:0000256" key="4">
    <source>
        <dbReference type="PROSITE-ProRule" id="PRU00267"/>
    </source>
</evidence>
<organism evidence="7">
    <name type="scientific">Auxenochlorella protothecoides</name>
    <name type="common">Green microalga</name>
    <name type="synonym">Chlorella protothecoides</name>
    <dbReference type="NCBI Taxonomy" id="3075"/>
    <lineage>
        <taxon>Eukaryota</taxon>
        <taxon>Viridiplantae</taxon>
        <taxon>Chlorophyta</taxon>
        <taxon>core chlorophytes</taxon>
        <taxon>Trebouxiophyceae</taxon>
        <taxon>Chlorellales</taxon>
        <taxon>Chlorellaceae</taxon>
        <taxon>Auxenochlorella</taxon>
    </lineage>
</organism>
<sequence length="403" mass="41569">MPPRQGPRPAVESTSTGEEPVPRSSGATPALGPSSRGHRQRARTRQPPQRAQGPETGAGEAEAELARVRAPSARPRVVGQRRHREGSEESRRSDHPPSQRQRGSHDPAQASASPEEAVHVPGPSPRGAPQLGPSLAVPAALPVQQQQRQKLEYQEPLVASPEQAAGAEAASPSAAAGEGGAEAEEPAGPSTPPRPKSAFFYYLEAFKDQWRAEHPRATPQVKTLSQLASVSWRAMTEEQRAPFQAATDAAKAAYREHQQAEREREAEAAASAADKEREGTPGAGGLPPPRGSQRPSRPTAVRASLSGLLALGTPPEASGAGRRAFNSPPGVPARGAPGAPAPQPLSPGGAEGRETSPPLPGLVLPPGTRAARSRVGGTQRPAAALPAAALPASAPPRAAAPPA</sequence>
<dbReference type="GO" id="GO:0005634">
    <property type="term" value="C:nucleus"/>
    <property type="evidence" value="ECO:0007669"/>
    <property type="project" value="UniProtKB-SubCell"/>
</dbReference>
<dbReference type="InterPro" id="IPR009071">
    <property type="entry name" value="HMG_box_dom"/>
</dbReference>
<feature type="compositionally biased region" description="Low complexity" evidence="5">
    <location>
        <begin position="45"/>
        <end position="60"/>
    </location>
</feature>
<evidence type="ECO:0000256" key="3">
    <source>
        <dbReference type="ARBA" id="ARBA00023242"/>
    </source>
</evidence>
<keyword evidence="2 4" id="KW-0238">DNA-binding</keyword>
<feature type="compositionally biased region" description="Basic and acidic residues" evidence="5">
    <location>
        <begin position="253"/>
        <end position="279"/>
    </location>
</feature>
<feature type="compositionally biased region" description="Low complexity" evidence="5">
    <location>
        <begin position="68"/>
        <end position="78"/>
    </location>
</feature>
<dbReference type="PANTHER" id="PTHR46261">
    <property type="entry name" value="HIGH MOBILITY GROUP B PROTEIN 4-RELATED"/>
    <property type="match status" value="1"/>
</dbReference>
<dbReference type="AlphaFoldDB" id="A0A1D2AAP8"/>
<evidence type="ECO:0000259" key="6">
    <source>
        <dbReference type="PROSITE" id="PS50118"/>
    </source>
</evidence>
<name>A0A1D2AAP8_AUXPR</name>
<evidence type="ECO:0000256" key="1">
    <source>
        <dbReference type="ARBA" id="ARBA00004123"/>
    </source>
</evidence>
<feature type="compositionally biased region" description="Low complexity" evidence="5">
    <location>
        <begin position="135"/>
        <end position="148"/>
    </location>
</feature>
<feature type="compositionally biased region" description="Basic and acidic residues" evidence="5">
    <location>
        <begin position="85"/>
        <end position="97"/>
    </location>
</feature>
<dbReference type="GO" id="GO:0003677">
    <property type="term" value="F:DNA binding"/>
    <property type="evidence" value="ECO:0007669"/>
    <property type="project" value="UniProtKB-UniRule"/>
</dbReference>
<protein>
    <recommendedName>
        <fullName evidence="6">HMG box domain-containing protein</fullName>
    </recommendedName>
</protein>
<dbReference type="SUPFAM" id="SSF47095">
    <property type="entry name" value="HMG-box"/>
    <property type="match status" value="1"/>
</dbReference>
<dbReference type="PANTHER" id="PTHR46261:SF35">
    <property type="entry name" value="HIGH MOBILITY GROUP B PROTEIN 4-RELATED"/>
    <property type="match status" value="1"/>
</dbReference>
<feature type="region of interest" description="Disordered" evidence="5">
    <location>
        <begin position="239"/>
        <end position="403"/>
    </location>
</feature>
<reference evidence="7" key="1">
    <citation type="submission" date="2015-08" db="EMBL/GenBank/DDBJ databases">
        <authorList>
            <person name="Babu N.S."/>
            <person name="Beckwith C.J."/>
            <person name="Beseler K.G."/>
            <person name="Brison A."/>
            <person name="Carone J.V."/>
            <person name="Caskin T.P."/>
            <person name="Diamond M."/>
            <person name="Durham M.E."/>
            <person name="Foxe J.M."/>
            <person name="Go M."/>
            <person name="Henderson B.A."/>
            <person name="Jones I.B."/>
            <person name="McGettigan J.A."/>
            <person name="Micheletti S.J."/>
            <person name="Nasrallah M.E."/>
            <person name="Ortiz D."/>
            <person name="Piller C.R."/>
            <person name="Privatt S.R."/>
            <person name="Schneider S.L."/>
            <person name="Sharp S."/>
            <person name="Smith T.C."/>
            <person name="Stanton J.D."/>
            <person name="Ullery H.E."/>
            <person name="Wilson R.J."/>
            <person name="Serrano M.G."/>
            <person name="Buck G."/>
            <person name="Lee V."/>
            <person name="Wang Y."/>
            <person name="Carvalho R."/>
            <person name="Voegtly L."/>
            <person name="Shi R."/>
            <person name="Duckworth R."/>
            <person name="Johnson A."/>
            <person name="Loviza R."/>
            <person name="Walstead R."/>
            <person name="Shah Z."/>
            <person name="Kiflezghi M."/>
            <person name="Wade K."/>
            <person name="Ball S.L."/>
            <person name="Bradley K.W."/>
            <person name="Asai D.J."/>
            <person name="Bowman C.A."/>
            <person name="Russell D.A."/>
            <person name="Pope W.H."/>
            <person name="Jacobs-Sera D."/>
            <person name="Hendrix R.W."/>
            <person name="Hatfull G.F."/>
        </authorList>
    </citation>
    <scope>NUCLEOTIDE SEQUENCE</scope>
</reference>
<feature type="compositionally biased region" description="Low complexity" evidence="5">
    <location>
        <begin position="380"/>
        <end position="397"/>
    </location>
</feature>
<evidence type="ECO:0000256" key="2">
    <source>
        <dbReference type="ARBA" id="ARBA00023125"/>
    </source>
</evidence>
<feature type="region of interest" description="Disordered" evidence="5">
    <location>
        <begin position="1"/>
        <end position="196"/>
    </location>
</feature>
<evidence type="ECO:0000313" key="7">
    <source>
        <dbReference type="EMBL" id="JAT76270.1"/>
    </source>
</evidence>
<keyword evidence="3 4" id="KW-0539">Nucleus</keyword>
<feature type="non-terminal residue" evidence="7">
    <location>
        <position position="403"/>
    </location>
</feature>
<feature type="compositionally biased region" description="Low complexity" evidence="5">
    <location>
        <begin position="159"/>
        <end position="176"/>
    </location>
</feature>
<feature type="DNA-binding region" description="HMG box" evidence="4">
    <location>
        <begin position="192"/>
        <end position="262"/>
    </location>
</feature>
<accession>A0A1D2AAP8</accession>
<dbReference type="EMBL" id="GDKF01002352">
    <property type="protein sequence ID" value="JAT76270.1"/>
    <property type="molecule type" value="Transcribed_RNA"/>
</dbReference>
<comment type="subcellular location">
    <subcellularLocation>
        <location evidence="1">Nucleus</location>
    </subcellularLocation>
</comment>
<dbReference type="InterPro" id="IPR031061">
    <property type="entry name" value="HMGB_plant"/>
</dbReference>